<gene>
    <name evidence="2" type="ORF">PIIN_01949</name>
</gene>
<dbReference type="Pfam" id="PF00646">
    <property type="entry name" value="F-box"/>
    <property type="match status" value="1"/>
</dbReference>
<evidence type="ECO:0000313" key="3">
    <source>
        <dbReference type="Proteomes" id="UP000007148"/>
    </source>
</evidence>
<keyword evidence="3" id="KW-1185">Reference proteome</keyword>
<dbReference type="HOGENOM" id="CLU_040200_0_0_1"/>
<dbReference type="CDD" id="cd09917">
    <property type="entry name" value="F-box_SF"/>
    <property type="match status" value="1"/>
</dbReference>
<name>G4T9S8_SERID</name>
<dbReference type="SUPFAM" id="SSF81383">
    <property type="entry name" value="F-box domain"/>
    <property type="match status" value="1"/>
</dbReference>
<dbReference type="InterPro" id="IPR036047">
    <property type="entry name" value="F-box-like_dom_sf"/>
</dbReference>
<dbReference type="Proteomes" id="UP000007148">
    <property type="component" value="Unassembled WGS sequence"/>
</dbReference>
<proteinExistence type="predicted"/>
<comment type="caution">
    <text evidence="2">The sequence shown here is derived from an EMBL/GenBank/DDBJ whole genome shotgun (WGS) entry which is preliminary data.</text>
</comment>
<sequence>MPVGPSYLTEVPVEVVENIFSYLHPCEIVQCRILCSALKSIVDTSIELQLRIELGIDGYLLNSSPPIPACEMLALVLERRTRFQQGDHVSKYRLETQFHGQYEISNGFFAYGINPKSPGVFNGIKYFPLTSETCRTDRTRERLEFTDLGIDLTDFSFSVDDDLQVLVEKVNLEARTRTIYFRTISTNEAHPLAGSPQLVLRLEDFNLEEQCYTLLSHDHIGFGFYNWDVVGHECAQIIYNWRTAEHILPYSPVSDALFLSKEWAALLINQSDFVGISLINLKDGCTLQKFRLPFRKPVSSCFFITSTPKRFRPPTKSDPFRCLTQDPKVQILGIVVTPISGNGIEDDIHIVVSAQRLFTKLEQVQTSTSPPEFVEWEDWGPQTTRWFGFSEVSEASFRSISGSRLLGKLTPIRTDEVWQRELLLIFDFNMRAVRRYSSTATSTEDTSFKVFKTYTSDSELLNAGGSGIDVVSSLSCFATATTITAKDYFDFFLEDHAIIGKAHFGYDLFSFYPSTSE</sequence>
<dbReference type="EMBL" id="CAFZ01000025">
    <property type="protein sequence ID" value="CCA68081.1"/>
    <property type="molecule type" value="Genomic_DNA"/>
</dbReference>
<evidence type="ECO:0000313" key="2">
    <source>
        <dbReference type="EMBL" id="CCA68081.1"/>
    </source>
</evidence>
<protein>
    <recommendedName>
        <fullName evidence="1">F-box domain-containing protein</fullName>
    </recommendedName>
</protein>
<dbReference type="AlphaFoldDB" id="G4T9S8"/>
<organism evidence="2 3">
    <name type="scientific">Serendipita indica (strain DSM 11827)</name>
    <name type="common">Root endophyte fungus</name>
    <name type="synonym">Piriformospora indica</name>
    <dbReference type="NCBI Taxonomy" id="1109443"/>
    <lineage>
        <taxon>Eukaryota</taxon>
        <taxon>Fungi</taxon>
        <taxon>Dikarya</taxon>
        <taxon>Basidiomycota</taxon>
        <taxon>Agaricomycotina</taxon>
        <taxon>Agaricomycetes</taxon>
        <taxon>Sebacinales</taxon>
        <taxon>Serendipitaceae</taxon>
        <taxon>Serendipita</taxon>
    </lineage>
</organism>
<dbReference type="OrthoDB" id="2745718at2759"/>
<dbReference type="InParanoid" id="G4T9S8"/>
<dbReference type="PROSITE" id="PS50181">
    <property type="entry name" value="FBOX"/>
    <property type="match status" value="1"/>
</dbReference>
<accession>G4T9S8</accession>
<reference evidence="2 3" key="1">
    <citation type="journal article" date="2011" name="PLoS Pathog.">
        <title>Endophytic Life Strategies Decoded by Genome and Transcriptome Analyses of the Mutualistic Root Symbiont Piriformospora indica.</title>
        <authorList>
            <person name="Zuccaro A."/>
            <person name="Lahrmann U."/>
            <person name="Guldener U."/>
            <person name="Langen G."/>
            <person name="Pfiffi S."/>
            <person name="Biedenkopf D."/>
            <person name="Wong P."/>
            <person name="Samans B."/>
            <person name="Grimm C."/>
            <person name="Basiewicz M."/>
            <person name="Murat C."/>
            <person name="Martin F."/>
            <person name="Kogel K.H."/>
        </authorList>
    </citation>
    <scope>NUCLEOTIDE SEQUENCE [LARGE SCALE GENOMIC DNA]</scope>
    <source>
        <strain evidence="2 3">DSM 11827</strain>
    </source>
</reference>
<dbReference type="InterPro" id="IPR001810">
    <property type="entry name" value="F-box_dom"/>
</dbReference>
<feature type="domain" description="F-box" evidence="1">
    <location>
        <begin position="5"/>
        <end position="52"/>
    </location>
</feature>
<evidence type="ECO:0000259" key="1">
    <source>
        <dbReference type="PROSITE" id="PS50181"/>
    </source>
</evidence>
<dbReference type="SMART" id="SM00256">
    <property type="entry name" value="FBOX"/>
    <property type="match status" value="1"/>
</dbReference>